<evidence type="ECO:0000313" key="9">
    <source>
        <dbReference type="Proteomes" id="UP000623129"/>
    </source>
</evidence>
<evidence type="ECO:0000256" key="3">
    <source>
        <dbReference type="ARBA" id="ARBA00023125"/>
    </source>
</evidence>
<evidence type="ECO:0000256" key="2">
    <source>
        <dbReference type="ARBA" id="ARBA00023015"/>
    </source>
</evidence>
<dbReference type="PANTHER" id="PTHR34067:SF20">
    <property type="entry name" value="OS08G0206700 PROTEIN"/>
    <property type="match status" value="1"/>
</dbReference>
<keyword evidence="2" id="KW-0805">Transcription regulation</keyword>
<evidence type="ECO:0000256" key="4">
    <source>
        <dbReference type="ARBA" id="ARBA00023163"/>
    </source>
</evidence>
<dbReference type="SUPFAM" id="SSF54171">
    <property type="entry name" value="DNA-binding domain"/>
    <property type="match status" value="2"/>
</dbReference>
<dbReference type="GO" id="GO:0005634">
    <property type="term" value="C:nucleus"/>
    <property type="evidence" value="ECO:0007669"/>
    <property type="project" value="UniProtKB-SubCell"/>
</dbReference>
<protein>
    <submittedName>
        <fullName evidence="8">Methyl-CpG-binding domain-containing protein 13</fullName>
    </submittedName>
</protein>
<dbReference type="PROSITE" id="PS50982">
    <property type="entry name" value="MBD"/>
    <property type="match status" value="2"/>
</dbReference>
<evidence type="ECO:0000256" key="5">
    <source>
        <dbReference type="ARBA" id="ARBA00023242"/>
    </source>
</evidence>
<dbReference type="InterPro" id="IPR016177">
    <property type="entry name" value="DNA-bd_dom_sf"/>
</dbReference>
<keyword evidence="3" id="KW-0238">DNA-binding</keyword>
<proteinExistence type="predicted"/>
<dbReference type="Gene3D" id="3.30.890.10">
    <property type="entry name" value="Methyl-cpg-binding Protein 2, Chain A"/>
    <property type="match status" value="2"/>
</dbReference>
<dbReference type="AlphaFoldDB" id="A0A833RHZ5"/>
<dbReference type="EMBL" id="SWLB01000008">
    <property type="protein sequence ID" value="KAF3335273.1"/>
    <property type="molecule type" value="Genomic_DNA"/>
</dbReference>
<feature type="domain" description="MBD" evidence="7">
    <location>
        <begin position="20"/>
        <end position="126"/>
    </location>
</feature>
<dbReference type="InterPro" id="IPR038945">
    <property type="entry name" value="MBD13-like"/>
</dbReference>
<dbReference type="Proteomes" id="UP000623129">
    <property type="component" value="Unassembled WGS sequence"/>
</dbReference>
<sequence length="283" mass="32593">MSMKRRKVAEVITISECMDANSDSDRPGWLPDGWEIVSRWKKNNQDMISFGGQFGNGLFDSIPIDWIIEIRCGPGEYGKIYKFYVDPTKEYRFSSKEEVQFYLKEGKPLYPASTENLYCDTTGEDNMIAEITYAPENLPDGWIKEMKYRHNYATSKNGIRKDPYYTDPESGIVFRSVKEVERYLQTGEVPKQARKPQLSVTDFYSFESSKEMPEYLVRRLYLRKKGRLSKRPVDEGDNKVLMGPTDEFMEGGNDIVGPTGTIFTEQHDDERKEGGSTRVQGGH</sequence>
<feature type="region of interest" description="Disordered" evidence="6">
    <location>
        <begin position="235"/>
        <end position="283"/>
    </location>
</feature>
<feature type="compositionally biased region" description="Basic and acidic residues" evidence="6">
    <location>
        <begin position="265"/>
        <end position="275"/>
    </location>
</feature>
<dbReference type="GO" id="GO:0003677">
    <property type="term" value="F:DNA binding"/>
    <property type="evidence" value="ECO:0007669"/>
    <property type="project" value="UniProtKB-KW"/>
</dbReference>
<comment type="caution">
    <text evidence="8">The sequence shown here is derived from an EMBL/GenBank/DDBJ whole genome shotgun (WGS) entry which is preliminary data.</text>
</comment>
<keyword evidence="5" id="KW-0539">Nucleus</keyword>
<dbReference type="Pfam" id="PF01429">
    <property type="entry name" value="MBD"/>
    <property type="match status" value="1"/>
</dbReference>
<evidence type="ECO:0000313" key="8">
    <source>
        <dbReference type="EMBL" id="KAF3335273.1"/>
    </source>
</evidence>
<organism evidence="8 9">
    <name type="scientific">Carex littledalei</name>
    <dbReference type="NCBI Taxonomy" id="544730"/>
    <lineage>
        <taxon>Eukaryota</taxon>
        <taxon>Viridiplantae</taxon>
        <taxon>Streptophyta</taxon>
        <taxon>Embryophyta</taxon>
        <taxon>Tracheophyta</taxon>
        <taxon>Spermatophyta</taxon>
        <taxon>Magnoliopsida</taxon>
        <taxon>Liliopsida</taxon>
        <taxon>Poales</taxon>
        <taxon>Cyperaceae</taxon>
        <taxon>Cyperoideae</taxon>
        <taxon>Cariceae</taxon>
        <taxon>Carex</taxon>
        <taxon>Carex subgen. Euthyceras</taxon>
    </lineage>
</organism>
<reference evidence="8" key="1">
    <citation type="submission" date="2020-01" db="EMBL/GenBank/DDBJ databases">
        <title>Genome sequence of Kobresia littledalei, the first chromosome-level genome in the family Cyperaceae.</title>
        <authorList>
            <person name="Qu G."/>
        </authorList>
    </citation>
    <scope>NUCLEOTIDE SEQUENCE</scope>
    <source>
        <strain evidence="8">C.B.Clarke</strain>
        <tissue evidence="8">Leaf</tissue>
    </source>
</reference>
<gene>
    <name evidence="8" type="ORF">FCM35_KLT19780</name>
</gene>
<keyword evidence="4" id="KW-0804">Transcription</keyword>
<feature type="domain" description="MBD" evidence="7">
    <location>
        <begin position="128"/>
        <end position="211"/>
    </location>
</feature>
<dbReference type="InterPro" id="IPR001739">
    <property type="entry name" value="Methyl_CpG_DNA-bd"/>
</dbReference>
<name>A0A833RHZ5_9POAL</name>
<evidence type="ECO:0000256" key="1">
    <source>
        <dbReference type="ARBA" id="ARBA00004123"/>
    </source>
</evidence>
<keyword evidence="9" id="KW-1185">Reference proteome</keyword>
<evidence type="ECO:0000256" key="6">
    <source>
        <dbReference type="SAM" id="MobiDB-lite"/>
    </source>
</evidence>
<comment type="subcellular location">
    <subcellularLocation>
        <location evidence="1">Nucleus</location>
    </subcellularLocation>
</comment>
<dbReference type="PANTHER" id="PTHR34067">
    <property type="entry name" value="OS04G0193200 PROTEIN"/>
    <property type="match status" value="1"/>
</dbReference>
<dbReference type="OrthoDB" id="10072024at2759"/>
<evidence type="ECO:0000259" key="7">
    <source>
        <dbReference type="PROSITE" id="PS50982"/>
    </source>
</evidence>
<accession>A0A833RHZ5</accession>